<dbReference type="InterPro" id="IPR029044">
    <property type="entry name" value="Nucleotide-diphossugar_trans"/>
</dbReference>
<gene>
    <name evidence="2" type="ORF">COU32_00965</name>
</gene>
<accession>A0A2H0TWU8</accession>
<dbReference type="Pfam" id="PF00483">
    <property type="entry name" value="NTP_transferase"/>
    <property type="match status" value="1"/>
</dbReference>
<dbReference type="InterPro" id="IPR013446">
    <property type="entry name" value="G1P_cyt_trans-like"/>
</dbReference>
<dbReference type="GO" id="GO:0047343">
    <property type="term" value="F:glucose-1-phosphate cytidylyltransferase activity"/>
    <property type="evidence" value="ECO:0007669"/>
    <property type="project" value="InterPro"/>
</dbReference>
<organism evidence="2 3">
    <name type="scientific">Candidatus Magasanikbacteria bacterium CG10_big_fil_rev_8_21_14_0_10_42_10</name>
    <dbReference type="NCBI Taxonomy" id="1974649"/>
    <lineage>
        <taxon>Bacteria</taxon>
        <taxon>Candidatus Magasanikiibacteriota</taxon>
    </lineage>
</organism>
<keyword evidence="2" id="KW-0808">Transferase</keyword>
<comment type="caution">
    <text evidence="2">The sequence shown here is derived from an EMBL/GenBank/DDBJ whole genome shotgun (WGS) entry which is preliminary data.</text>
</comment>
<dbReference type="EMBL" id="PFBY01000014">
    <property type="protein sequence ID" value="PIR76621.1"/>
    <property type="molecule type" value="Genomic_DNA"/>
</dbReference>
<name>A0A2H0TWU8_9BACT</name>
<sequence>MKTIILCGGTGTRMKEETEFKPKPLVLVGGKPILWHIMKIYAHYGFNEFVIALGYKGEMIKEYFLNERTLLNDFTLETKTGDITLHNNECEDFKITFVDTGLHSLTGERVRRLKDHIGEDEHFMVTYGDGVANIDIEDLVRFHKTQESEGTITAVKPGTRFGFLDIDEDSKKLKSFFQHKITHDEDDHSKDTINGGFMVFNKSVLDKIEKDSMIEEIFPKLIEDKALSVYSHAGKWKCMDTYKEVEEMNKLWDVEPFWKIWN</sequence>
<dbReference type="Proteomes" id="UP000231530">
    <property type="component" value="Unassembled WGS sequence"/>
</dbReference>
<proteinExistence type="predicted"/>
<feature type="domain" description="Nucleotidyl transferase" evidence="1">
    <location>
        <begin position="2"/>
        <end position="237"/>
    </location>
</feature>
<dbReference type="PANTHER" id="PTHR47183">
    <property type="entry name" value="GLUCOSE-1-PHOSPHATE CYTIDYLYLTRANSFERASE-RELATED"/>
    <property type="match status" value="1"/>
</dbReference>
<keyword evidence="2" id="KW-0548">Nucleotidyltransferase</keyword>
<evidence type="ECO:0000259" key="1">
    <source>
        <dbReference type="Pfam" id="PF00483"/>
    </source>
</evidence>
<evidence type="ECO:0000313" key="3">
    <source>
        <dbReference type="Proteomes" id="UP000231530"/>
    </source>
</evidence>
<protein>
    <submittedName>
        <fullName evidence="2">Glucose-1-phosphate cytidylyltransferase</fullName>
    </submittedName>
</protein>
<dbReference type="Gene3D" id="3.90.550.10">
    <property type="entry name" value="Spore Coat Polysaccharide Biosynthesis Protein SpsA, Chain A"/>
    <property type="match status" value="1"/>
</dbReference>
<dbReference type="SUPFAM" id="SSF53448">
    <property type="entry name" value="Nucleotide-diphospho-sugar transferases"/>
    <property type="match status" value="1"/>
</dbReference>
<evidence type="ECO:0000313" key="2">
    <source>
        <dbReference type="EMBL" id="PIR76621.1"/>
    </source>
</evidence>
<dbReference type="InterPro" id="IPR005835">
    <property type="entry name" value="NTP_transferase_dom"/>
</dbReference>
<dbReference type="AlphaFoldDB" id="A0A2H0TWU8"/>
<dbReference type="PANTHER" id="PTHR47183:SF2">
    <property type="entry name" value="GLUCOSE-1-PHOSPHATE CYTIDYLYLTRANSFERASE-RELATED"/>
    <property type="match status" value="1"/>
</dbReference>
<reference evidence="3" key="1">
    <citation type="submission" date="2017-09" db="EMBL/GenBank/DDBJ databases">
        <title>Depth-based differentiation of microbial function through sediment-hosted aquifers and enrichment of novel symbionts in the deep terrestrial subsurface.</title>
        <authorList>
            <person name="Probst A.J."/>
            <person name="Ladd B."/>
            <person name="Jarett J.K."/>
            <person name="Geller-Mcgrath D.E."/>
            <person name="Sieber C.M.K."/>
            <person name="Emerson J.B."/>
            <person name="Anantharaman K."/>
            <person name="Thomas B.C."/>
            <person name="Malmstrom R."/>
            <person name="Stieglmeier M."/>
            <person name="Klingl A."/>
            <person name="Woyke T."/>
            <person name="Ryan C.M."/>
            <person name="Banfield J.F."/>
        </authorList>
    </citation>
    <scope>NUCLEOTIDE SEQUENCE [LARGE SCALE GENOMIC DNA]</scope>
</reference>